<evidence type="ECO:0000313" key="3">
    <source>
        <dbReference type="EnsemblMetazoa" id="PPA39556.1"/>
    </source>
</evidence>
<dbReference type="PANTHER" id="PTHR46707">
    <property type="entry name" value="PROTEIN CBG07468"/>
    <property type="match status" value="1"/>
</dbReference>
<sequence>MATVSLIGAVSRVASQFTGIDHPKVLLRLLVSMHTLLVTVSLLALVSGVAAQCRDIPTRNCRQLRNNGFCTNQRISLATRRRTCGVTCGLCNRVFSALAPSKGDGSTELLPQDTQIAARGGRSRARCVDANANCASFAATRNFCTRPDISTLRKLQVCCATCRPIILATTSTTTTSTPPTTEATPPTPFSLTSDPTTETISSSPSSQ</sequence>
<dbReference type="Gene3D" id="1.10.10.1940">
    <property type="match status" value="1"/>
</dbReference>
<reference evidence="3" key="2">
    <citation type="submission" date="2022-06" db="UniProtKB">
        <authorList>
            <consortium name="EnsemblMetazoa"/>
        </authorList>
    </citation>
    <scope>IDENTIFICATION</scope>
    <source>
        <strain evidence="3">PS312</strain>
    </source>
</reference>
<name>A0A2A6CF44_PRIPA</name>
<dbReference type="EnsemblMetazoa" id="PPA39556.1">
    <property type="protein sequence ID" value="PPA39556.1"/>
    <property type="gene ID" value="WBGene00277925"/>
</dbReference>
<keyword evidence="4" id="KW-1185">Reference proteome</keyword>
<evidence type="ECO:0000256" key="1">
    <source>
        <dbReference type="SAM" id="MobiDB-lite"/>
    </source>
</evidence>
<accession>A0A8R1UUW8</accession>
<protein>
    <submittedName>
        <fullName evidence="3">ShK domain-containing protein</fullName>
    </submittedName>
</protein>
<feature type="compositionally biased region" description="Low complexity" evidence="1">
    <location>
        <begin position="171"/>
        <end position="184"/>
    </location>
</feature>
<dbReference type="AlphaFoldDB" id="A0A2A6CF44"/>
<dbReference type="Pfam" id="PF01549">
    <property type="entry name" value="ShK"/>
    <property type="match status" value="2"/>
</dbReference>
<keyword evidence="2" id="KW-1133">Transmembrane helix</keyword>
<proteinExistence type="predicted"/>
<accession>A0A2A6CF44</accession>
<evidence type="ECO:0000256" key="2">
    <source>
        <dbReference type="SAM" id="Phobius"/>
    </source>
</evidence>
<dbReference type="PANTHER" id="PTHR46707:SF1">
    <property type="entry name" value="COEXPRESSED WITH POLYCYSTINS-RELATED"/>
    <property type="match status" value="1"/>
</dbReference>
<feature type="compositionally biased region" description="Low complexity" evidence="1">
    <location>
        <begin position="192"/>
        <end position="207"/>
    </location>
</feature>
<feature type="region of interest" description="Disordered" evidence="1">
    <location>
        <begin position="171"/>
        <end position="207"/>
    </location>
</feature>
<dbReference type="InterPro" id="IPR003582">
    <property type="entry name" value="ShKT_dom"/>
</dbReference>
<reference evidence="4" key="1">
    <citation type="journal article" date="2008" name="Nat. Genet.">
        <title>The Pristionchus pacificus genome provides a unique perspective on nematode lifestyle and parasitism.</title>
        <authorList>
            <person name="Dieterich C."/>
            <person name="Clifton S.W."/>
            <person name="Schuster L.N."/>
            <person name="Chinwalla A."/>
            <person name="Delehaunty K."/>
            <person name="Dinkelacker I."/>
            <person name="Fulton L."/>
            <person name="Fulton R."/>
            <person name="Godfrey J."/>
            <person name="Minx P."/>
            <person name="Mitreva M."/>
            <person name="Roeseler W."/>
            <person name="Tian H."/>
            <person name="Witte H."/>
            <person name="Yang S.P."/>
            <person name="Wilson R.K."/>
            <person name="Sommer R.J."/>
        </authorList>
    </citation>
    <scope>NUCLEOTIDE SEQUENCE [LARGE SCALE GENOMIC DNA]</scope>
    <source>
        <strain evidence="4">PS312</strain>
    </source>
</reference>
<dbReference type="Proteomes" id="UP000005239">
    <property type="component" value="Unassembled WGS sequence"/>
</dbReference>
<keyword evidence="2" id="KW-0812">Transmembrane</keyword>
<keyword evidence="2" id="KW-0472">Membrane</keyword>
<dbReference type="SMART" id="SM00254">
    <property type="entry name" value="ShKT"/>
    <property type="match status" value="2"/>
</dbReference>
<gene>
    <name evidence="3" type="primary">WBGene00277925</name>
</gene>
<dbReference type="OrthoDB" id="5832750at2759"/>
<feature type="transmembrane region" description="Helical" evidence="2">
    <location>
        <begin position="25"/>
        <end position="50"/>
    </location>
</feature>
<organism evidence="3 4">
    <name type="scientific">Pristionchus pacificus</name>
    <name type="common">Parasitic nematode worm</name>
    <dbReference type="NCBI Taxonomy" id="54126"/>
    <lineage>
        <taxon>Eukaryota</taxon>
        <taxon>Metazoa</taxon>
        <taxon>Ecdysozoa</taxon>
        <taxon>Nematoda</taxon>
        <taxon>Chromadorea</taxon>
        <taxon>Rhabditida</taxon>
        <taxon>Rhabditina</taxon>
        <taxon>Diplogasteromorpha</taxon>
        <taxon>Diplogasteroidea</taxon>
        <taxon>Neodiplogasteridae</taxon>
        <taxon>Pristionchus</taxon>
    </lineage>
</organism>
<evidence type="ECO:0000313" key="4">
    <source>
        <dbReference type="Proteomes" id="UP000005239"/>
    </source>
</evidence>